<feature type="domain" description="AAA+ ATPase" evidence="10">
    <location>
        <begin position="502"/>
        <end position="680"/>
    </location>
</feature>
<dbReference type="PROSITE" id="PS00211">
    <property type="entry name" value="ABC_TRANSPORTER_1"/>
    <property type="match status" value="2"/>
</dbReference>
<dbReference type="Gene3D" id="1.20.1560.10">
    <property type="entry name" value="ABC transporter type 1, transmembrane domain"/>
    <property type="match status" value="2"/>
</dbReference>
<keyword evidence="3 9" id="KW-0812">Transmembrane</keyword>
<dbReference type="EMBL" id="OU893341">
    <property type="protein sequence ID" value="CAG9783023.1"/>
    <property type="molecule type" value="Genomic_DNA"/>
</dbReference>
<feature type="region of interest" description="Disordered" evidence="8">
    <location>
        <begin position="702"/>
        <end position="725"/>
    </location>
</feature>
<gene>
    <name evidence="11" type="ORF">DIATSA_LOCUS1231</name>
</gene>
<dbReference type="SMART" id="SM00382">
    <property type="entry name" value="AAA"/>
    <property type="match status" value="2"/>
</dbReference>
<feature type="transmembrane region" description="Helical" evidence="9">
    <location>
        <begin position="904"/>
        <end position="924"/>
    </location>
</feature>
<dbReference type="PANTHER" id="PTHR24223:SF415">
    <property type="entry name" value="FI20190P1"/>
    <property type="match status" value="1"/>
</dbReference>
<evidence type="ECO:0000256" key="8">
    <source>
        <dbReference type="SAM" id="MobiDB-lite"/>
    </source>
</evidence>
<evidence type="ECO:0000256" key="4">
    <source>
        <dbReference type="ARBA" id="ARBA00022741"/>
    </source>
</evidence>
<dbReference type="Proteomes" id="UP001153714">
    <property type="component" value="Chromosome 10"/>
</dbReference>
<name>A0A9N9QTK8_9NEOP</name>
<dbReference type="FunFam" id="1.20.1560.10:FF:000026">
    <property type="entry name" value="Multidrug resistance-associated protein lethal(2)03659"/>
    <property type="match status" value="1"/>
</dbReference>
<proteinExistence type="predicted"/>
<dbReference type="GO" id="GO:0140359">
    <property type="term" value="F:ABC-type transporter activity"/>
    <property type="evidence" value="ECO:0007669"/>
    <property type="project" value="InterPro"/>
</dbReference>
<reference evidence="11" key="1">
    <citation type="submission" date="2021-12" db="EMBL/GenBank/DDBJ databases">
        <authorList>
            <person name="King R."/>
        </authorList>
    </citation>
    <scope>NUCLEOTIDE SEQUENCE</scope>
</reference>
<dbReference type="CDD" id="cd18579">
    <property type="entry name" value="ABC_6TM_ABCC_D1"/>
    <property type="match status" value="1"/>
</dbReference>
<dbReference type="InterPro" id="IPR017871">
    <property type="entry name" value="ABC_transporter-like_CS"/>
</dbReference>
<keyword evidence="7 9" id="KW-0472">Membrane</keyword>
<evidence type="ECO:0000256" key="7">
    <source>
        <dbReference type="ARBA" id="ARBA00023136"/>
    </source>
</evidence>
<dbReference type="FunFam" id="3.40.50.300:FF:000163">
    <property type="entry name" value="Multidrug resistance-associated protein member 4"/>
    <property type="match status" value="1"/>
</dbReference>
<dbReference type="InterPro" id="IPR036640">
    <property type="entry name" value="ABC1_TM_sf"/>
</dbReference>
<comment type="subcellular location">
    <subcellularLocation>
        <location evidence="1">Membrane</location>
        <topology evidence="1">Multi-pass membrane protein</topology>
    </subcellularLocation>
</comment>
<feature type="transmembrane region" description="Helical" evidence="9">
    <location>
        <begin position="217"/>
        <end position="240"/>
    </location>
</feature>
<dbReference type="GO" id="GO:0016887">
    <property type="term" value="F:ATP hydrolysis activity"/>
    <property type="evidence" value="ECO:0007669"/>
    <property type="project" value="InterPro"/>
</dbReference>
<feature type="transmembrane region" description="Helical" evidence="9">
    <location>
        <begin position="341"/>
        <end position="365"/>
    </location>
</feature>
<dbReference type="FunFam" id="3.40.50.300:FF:000482">
    <property type="entry name" value="Multidrug resistance-associated protein member 4"/>
    <property type="match status" value="1"/>
</dbReference>
<feature type="transmembrane region" description="Helical" evidence="9">
    <location>
        <begin position="1013"/>
        <end position="1034"/>
    </location>
</feature>
<dbReference type="SUPFAM" id="SSF90123">
    <property type="entry name" value="ABC transporter transmembrane region"/>
    <property type="match status" value="2"/>
</dbReference>
<dbReference type="Pfam" id="PF00005">
    <property type="entry name" value="ABC_tran"/>
    <property type="match status" value="2"/>
</dbReference>
<evidence type="ECO:0000313" key="12">
    <source>
        <dbReference type="Proteomes" id="UP001153714"/>
    </source>
</evidence>
<dbReference type="InterPro" id="IPR044746">
    <property type="entry name" value="ABCC_6TM_D1"/>
</dbReference>
<dbReference type="InterPro" id="IPR003593">
    <property type="entry name" value="AAA+_ATPase"/>
</dbReference>
<feature type="transmembrane region" description="Helical" evidence="9">
    <location>
        <begin position="371"/>
        <end position="392"/>
    </location>
</feature>
<evidence type="ECO:0000256" key="1">
    <source>
        <dbReference type="ARBA" id="ARBA00004141"/>
    </source>
</evidence>
<feature type="transmembrane region" description="Helical" evidence="9">
    <location>
        <begin position="110"/>
        <end position="132"/>
    </location>
</feature>
<feature type="region of interest" description="Disordered" evidence="8">
    <location>
        <begin position="1"/>
        <end position="25"/>
    </location>
</feature>
<feature type="transmembrane region" description="Helical" evidence="9">
    <location>
        <begin position="930"/>
        <end position="948"/>
    </location>
</feature>
<dbReference type="CDD" id="cd03250">
    <property type="entry name" value="ABCC_MRP_domain1"/>
    <property type="match status" value="1"/>
</dbReference>
<dbReference type="Gene3D" id="3.40.50.300">
    <property type="entry name" value="P-loop containing nucleotide triphosphate hydrolases"/>
    <property type="match status" value="2"/>
</dbReference>
<evidence type="ECO:0000313" key="11">
    <source>
        <dbReference type="EMBL" id="CAG9783023.1"/>
    </source>
</evidence>
<feature type="compositionally biased region" description="Polar residues" evidence="8">
    <location>
        <begin position="1"/>
        <end position="12"/>
    </location>
</feature>
<dbReference type="GO" id="GO:0005524">
    <property type="term" value="F:ATP binding"/>
    <property type="evidence" value="ECO:0007669"/>
    <property type="project" value="UniProtKB-KW"/>
</dbReference>
<dbReference type="InterPro" id="IPR027417">
    <property type="entry name" value="P-loop_NTPase"/>
</dbReference>
<dbReference type="PANTHER" id="PTHR24223">
    <property type="entry name" value="ATP-BINDING CASSETTE SUB-FAMILY C"/>
    <property type="match status" value="1"/>
</dbReference>
<organism evidence="11 12">
    <name type="scientific">Diatraea saccharalis</name>
    <name type="common">sugarcane borer</name>
    <dbReference type="NCBI Taxonomy" id="40085"/>
    <lineage>
        <taxon>Eukaryota</taxon>
        <taxon>Metazoa</taxon>
        <taxon>Ecdysozoa</taxon>
        <taxon>Arthropoda</taxon>
        <taxon>Hexapoda</taxon>
        <taxon>Insecta</taxon>
        <taxon>Pterygota</taxon>
        <taxon>Neoptera</taxon>
        <taxon>Endopterygota</taxon>
        <taxon>Lepidoptera</taxon>
        <taxon>Glossata</taxon>
        <taxon>Ditrysia</taxon>
        <taxon>Pyraloidea</taxon>
        <taxon>Crambidae</taxon>
        <taxon>Crambinae</taxon>
        <taxon>Diatraea</taxon>
    </lineage>
</organism>
<protein>
    <recommendedName>
        <fullName evidence="10">AAA+ ATPase domain-containing protein</fullName>
    </recommendedName>
</protein>
<reference evidence="11" key="2">
    <citation type="submission" date="2022-10" db="EMBL/GenBank/DDBJ databases">
        <authorList>
            <consortium name="ENA_rothamsted_submissions"/>
            <consortium name="culmorum"/>
            <person name="King R."/>
        </authorList>
    </citation>
    <scope>NUCLEOTIDE SEQUENCE</scope>
</reference>
<keyword evidence="6 9" id="KW-1133">Transmembrane helix</keyword>
<evidence type="ECO:0000256" key="5">
    <source>
        <dbReference type="ARBA" id="ARBA00022840"/>
    </source>
</evidence>
<feature type="transmembrane region" description="Helical" evidence="9">
    <location>
        <begin position="770"/>
        <end position="789"/>
    </location>
</feature>
<dbReference type="GO" id="GO:0016020">
    <property type="term" value="C:membrane"/>
    <property type="evidence" value="ECO:0007669"/>
    <property type="project" value="UniProtKB-SubCell"/>
</dbReference>
<dbReference type="FunFam" id="1.20.1560.10:FF:000014">
    <property type="entry name" value="Multidrug resistance-associated protein member 4"/>
    <property type="match status" value="1"/>
</dbReference>
<dbReference type="InterPro" id="IPR003439">
    <property type="entry name" value="ABC_transporter-like_ATP-bd"/>
</dbReference>
<dbReference type="InterPro" id="IPR011527">
    <property type="entry name" value="ABC1_TM_dom"/>
</dbReference>
<evidence type="ECO:0000256" key="6">
    <source>
        <dbReference type="ARBA" id="ARBA00022989"/>
    </source>
</evidence>
<evidence type="ECO:0000256" key="2">
    <source>
        <dbReference type="ARBA" id="ARBA00022448"/>
    </source>
</evidence>
<evidence type="ECO:0000256" key="9">
    <source>
        <dbReference type="SAM" id="Phobius"/>
    </source>
</evidence>
<dbReference type="InterPro" id="IPR050173">
    <property type="entry name" value="ABC_transporter_C-like"/>
</dbReference>
<evidence type="ECO:0000259" key="10">
    <source>
        <dbReference type="SMART" id="SM00382"/>
    </source>
</evidence>
<feature type="transmembrane region" description="Helical" evidence="9">
    <location>
        <begin position="246"/>
        <end position="265"/>
    </location>
</feature>
<dbReference type="Pfam" id="PF00664">
    <property type="entry name" value="ABC_membrane"/>
    <property type="match status" value="2"/>
</dbReference>
<feature type="compositionally biased region" description="Basic and acidic residues" evidence="8">
    <location>
        <begin position="13"/>
        <end position="24"/>
    </location>
</feature>
<keyword evidence="4" id="KW-0547">Nucleotide-binding</keyword>
<feature type="transmembrane region" description="Helical" evidence="9">
    <location>
        <begin position="830"/>
        <end position="856"/>
    </location>
</feature>
<keyword evidence="5" id="KW-0067">ATP-binding</keyword>
<keyword evidence="12" id="KW-1185">Reference proteome</keyword>
<sequence length="1366" mass="152135">MDSKKQANGNTPTKEKNKSKDSPLQKDVPGIISRFFFCWMMPLYYNGIKRDLEEFDLVPAKHQYDSKVVGDLLERKWLEEEAKARADGRTPSLRNVLIKTYWLSFIPGGIMQFLYVSIRTVTPLLFAQLLQYWSVNSTMSRETAVVYAVSMIAANWVGAFFNHHGNLYCQQFGMMLRVATSSLMYRKLMRMNNASLGDTAVGKVVNILSNDMQRFDLAMLFLHYVWIIPLQMAAVCYLGYIQAGPAALVGLAALVVIALPIQGYLGQLIGKLRMRIAEKTDERIKVMTEVINGIQVIKMYAWELPFQNVVSEKRGAEMKQVRIALLYRTVFLGFMIFTERAALFVTVLVFILFGNTITANIIYPLQQFMNAAHINITLVLPLVLAFTAELFVSIKRIQDFLILEDRPDLVKSSHGSSPSRLFQKSSSVFEKFEGPIRPLSFQTHSEFSDNIGKQMQPVNRMMLRSLSQPGGDTAVELRNVTASWTGDPNLCALKNISVRIRRGKLCAIIGAVGSGKSSILQLLLKELPAANGTVSIYGNLSYSSQEPWLFPSTVRENILFGLPYDAEKYKRVCRACCLEKDFKQFPYSDQTLVGERGVSLSGGQRARINLARSVYREADIYLLDDPLSAVDANVGRLLFEGCINGYLRGSTRILVTHQIHFLKAADYIIVLNEGQIENMGTFEELTQSGKEFSTMLASLQEGKDKDGDSIGSGASVEGKEKKRPARTISVNNEVEELDEFEAQKMQAEERASGNLRWNVVVAYFRSGGSICYILFTLGMILLAAGASAATDYWVSYWSNSMAAYEESLEGAPPEPGLDVQVGMFTTGQYLIIHGSLVLAVVLITNLRVFPFVGLCIGASKKLHNYMFSTMLKGIMRFFDTSSSGRILNRFTKDMGALDEILPRTLLDVLQINGVLLGILILNAIALYWTLIPSAVMLLLFFFMVRIYLKMAQSVKRLEGTTKSPVFGIVTSSLNGIATIRSAGAEQRLINDFDNHQDLHTAAWNGYLCGGGSFGLYLDTMCLVYLTTVIFVFLYLDFGDIIAVGSVGLAVTQSNMLTAMLQHGARMLVEFIAQLTSVERILDYTRIDTEENLFEGKIASIPTWPSNGAIVFDNVSMRYSPDEAPVLKNLNIAIQSGWKVGIVGRTGAGKSSLISALFRFAYIDGTITIDKIDTALVARQELRSKISIIPQEPVLFSATIRYNLDPFNIYSDADIWRALEQVDMKGAVPSLDFKVTEGGANFSVGQRQLLCLARAVLRSNKLLIMDEATANVDPQTDSFIQQTIRKHFASCTVLTIAHRLNTIMDSDRVLVMSAGQVAEFDHPFILLSDPNSHLTSMVKETGEKNASQLLEVAREAYFQSNMKENAR</sequence>
<feature type="domain" description="AAA+ ATPase" evidence="10">
    <location>
        <begin position="1135"/>
        <end position="1315"/>
    </location>
</feature>
<accession>A0A9N9QTK8</accession>
<dbReference type="CDD" id="cd03244">
    <property type="entry name" value="ABCC_MRP_domain2"/>
    <property type="match status" value="1"/>
</dbReference>
<dbReference type="SUPFAM" id="SSF52540">
    <property type="entry name" value="P-loop containing nucleoside triphosphate hydrolases"/>
    <property type="match status" value="2"/>
</dbReference>
<dbReference type="OrthoDB" id="6500128at2759"/>
<feature type="transmembrane region" description="Helical" evidence="9">
    <location>
        <begin position="144"/>
        <end position="161"/>
    </location>
</feature>
<keyword evidence="2" id="KW-0813">Transport</keyword>
<evidence type="ECO:0000256" key="3">
    <source>
        <dbReference type="ARBA" id="ARBA00022692"/>
    </source>
</evidence>